<comment type="subcellular location">
    <subcellularLocation>
        <location evidence="1">Nucleus</location>
        <location evidence="1">Nucleolus</location>
    </subcellularLocation>
</comment>
<evidence type="ECO:0000256" key="5">
    <source>
        <dbReference type="PROSITE-ProRule" id="PRU00176"/>
    </source>
</evidence>
<feature type="compositionally biased region" description="Gly residues" evidence="6">
    <location>
        <begin position="364"/>
        <end position="379"/>
    </location>
</feature>
<evidence type="ECO:0000256" key="6">
    <source>
        <dbReference type="SAM" id="MobiDB-lite"/>
    </source>
</evidence>
<evidence type="ECO:0000259" key="7">
    <source>
        <dbReference type="PROSITE" id="PS50102"/>
    </source>
</evidence>
<dbReference type="GeneID" id="105890327"/>
<feature type="compositionally biased region" description="Basic and acidic residues" evidence="6">
    <location>
        <begin position="1"/>
        <end position="11"/>
    </location>
</feature>
<protein>
    <submittedName>
        <fullName evidence="9">RNA-binding protein 34</fullName>
    </submittedName>
</protein>
<dbReference type="SUPFAM" id="SSF54928">
    <property type="entry name" value="RNA-binding domain, RBD"/>
    <property type="match status" value="2"/>
</dbReference>
<gene>
    <name evidence="9" type="primary">LOC105890327</name>
</gene>
<comment type="similarity">
    <text evidence="2">Belongs to the RRM RBM34 family.</text>
</comment>
<dbReference type="InterPro" id="IPR035979">
    <property type="entry name" value="RBD_domain_sf"/>
</dbReference>
<proteinExistence type="inferred from homology"/>
<dbReference type="GO" id="GO:0003723">
    <property type="term" value="F:RNA binding"/>
    <property type="evidence" value="ECO:0007669"/>
    <property type="project" value="UniProtKB-UniRule"/>
</dbReference>
<feature type="compositionally biased region" description="Basic residues" evidence="6">
    <location>
        <begin position="352"/>
        <end position="363"/>
    </location>
</feature>
<name>A0A6P8F4Z9_CLUHA</name>
<feature type="region of interest" description="Disordered" evidence="6">
    <location>
        <begin position="30"/>
        <end position="144"/>
    </location>
</feature>
<feature type="compositionally biased region" description="Basic and acidic residues" evidence="6">
    <location>
        <begin position="92"/>
        <end position="103"/>
    </location>
</feature>
<dbReference type="InterPro" id="IPR034221">
    <property type="entry name" value="RBM34_RRM2"/>
</dbReference>
<dbReference type="RefSeq" id="XP_031418197.1">
    <property type="nucleotide sequence ID" value="XM_031562337.2"/>
</dbReference>
<feature type="compositionally biased region" description="Polar residues" evidence="6">
    <location>
        <begin position="384"/>
        <end position="394"/>
    </location>
</feature>
<dbReference type="Gene3D" id="3.30.70.330">
    <property type="match status" value="2"/>
</dbReference>
<dbReference type="CDD" id="cd12394">
    <property type="entry name" value="RRM1_RBM34"/>
    <property type="match status" value="1"/>
</dbReference>
<feature type="region of interest" description="Disordered" evidence="6">
    <location>
        <begin position="337"/>
        <end position="425"/>
    </location>
</feature>
<feature type="compositionally biased region" description="Basic and acidic residues" evidence="6">
    <location>
        <begin position="63"/>
        <end position="74"/>
    </location>
</feature>
<dbReference type="Pfam" id="PF00076">
    <property type="entry name" value="RRM_1"/>
    <property type="match status" value="2"/>
</dbReference>
<feature type="domain" description="RRM" evidence="7">
    <location>
        <begin position="259"/>
        <end position="336"/>
    </location>
</feature>
<feature type="region of interest" description="Disordered" evidence="6">
    <location>
        <begin position="1"/>
        <end position="20"/>
    </location>
</feature>
<dbReference type="PROSITE" id="PS50102">
    <property type="entry name" value="RRM"/>
    <property type="match status" value="2"/>
</dbReference>
<keyword evidence="8" id="KW-1185">Reference proteome</keyword>
<feature type="compositionally biased region" description="Basic residues" evidence="6">
    <location>
        <begin position="405"/>
        <end position="425"/>
    </location>
</feature>
<dbReference type="CDD" id="cd12395">
    <property type="entry name" value="RRM2_RBM34"/>
    <property type="match status" value="1"/>
</dbReference>
<dbReference type="Proteomes" id="UP000515152">
    <property type="component" value="Chromosome 24"/>
</dbReference>
<reference evidence="9" key="1">
    <citation type="submission" date="2025-08" db="UniProtKB">
        <authorList>
            <consortium name="RefSeq"/>
        </authorList>
    </citation>
    <scope>IDENTIFICATION</scope>
</reference>
<dbReference type="InterPro" id="IPR012677">
    <property type="entry name" value="Nucleotide-bd_a/b_plait_sf"/>
</dbReference>
<dbReference type="PANTHER" id="PTHR23236">
    <property type="entry name" value="EUKARYOTIC TRANSLATION INITIATION FACTOR 4B/4H"/>
    <property type="match status" value="1"/>
</dbReference>
<sequence>MKEKSAGKSDANEAGEDSTSYVVGQVSGCLFPNKSATSSEPLSALFSTSSTTNTVVFVPAPKPEPKPAKAEDATAKTVPVKVQEKKSKKPKSAAESKLNDRESALQNADDQDTVQKASKAPKRKAPKVEDEDETGNDGKPAKKKTFKDFAAERVKDKRTVFVGNLPVSCTREALRSIFKEHGPIESIRFRSVAREDPSLSRKVAAIQRKVHPKKQNVNAYIVFKETEGATNALKRNGMEIMKDFHIRVDKVSKQHDHKRSIFVGNLPYDVAELSLRQHFEDCGPVEAVRLIRDRETGMGKGFGYVLFESPDSVQLAMKLDASTLCERKIRVKWSVKDQDEKGAASDGGKGQGRGKKGPMKKGLKGGPPGKPGVGGGGGKKPFQRNPQQKTSPSTFKGEMADPLAKKQKGQKKKSKLRKKKVDLHL</sequence>
<evidence type="ECO:0000256" key="2">
    <source>
        <dbReference type="ARBA" id="ARBA00007077"/>
    </source>
</evidence>
<keyword evidence="3 5" id="KW-0694">RNA-binding</keyword>
<feature type="domain" description="RRM" evidence="7">
    <location>
        <begin position="158"/>
        <end position="253"/>
    </location>
</feature>
<evidence type="ECO:0000256" key="4">
    <source>
        <dbReference type="ARBA" id="ARBA00023242"/>
    </source>
</evidence>
<evidence type="ECO:0000256" key="3">
    <source>
        <dbReference type="ARBA" id="ARBA00022884"/>
    </source>
</evidence>
<keyword evidence="4" id="KW-0539">Nucleus</keyword>
<dbReference type="OrthoDB" id="442677at2759"/>
<dbReference type="KEGG" id="char:105890327"/>
<dbReference type="AlphaFoldDB" id="A0A6P8F4Z9"/>
<organism evidence="8 9">
    <name type="scientific">Clupea harengus</name>
    <name type="common">Atlantic herring</name>
    <dbReference type="NCBI Taxonomy" id="7950"/>
    <lineage>
        <taxon>Eukaryota</taxon>
        <taxon>Metazoa</taxon>
        <taxon>Chordata</taxon>
        <taxon>Craniata</taxon>
        <taxon>Vertebrata</taxon>
        <taxon>Euteleostomi</taxon>
        <taxon>Actinopterygii</taxon>
        <taxon>Neopterygii</taxon>
        <taxon>Teleostei</taxon>
        <taxon>Clupei</taxon>
        <taxon>Clupeiformes</taxon>
        <taxon>Clupeoidei</taxon>
        <taxon>Clupeidae</taxon>
        <taxon>Clupea</taxon>
    </lineage>
</organism>
<dbReference type="PANTHER" id="PTHR23236:SF25">
    <property type="entry name" value="RNA-BINDING PROTEIN 34"/>
    <property type="match status" value="1"/>
</dbReference>
<accession>A0A6P8F4Z9</accession>
<evidence type="ECO:0000313" key="9">
    <source>
        <dbReference type="RefSeq" id="XP_031418197.1"/>
    </source>
</evidence>
<evidence type="ECO:0000256" key="1">
    <source>
        <dbReference type="ARBA" id="ARBA00004604"/>
    </source>
</evidence>
<dbReference type="InterPro" id="IPR000504">
    <property type="entry name" value="RRM_dom"/>
</dbReference>
<feature type="compositionally biased region" description="Low complexity" evidence="6">
    <location>
        <begin position="46"/>
        <end position="59"/>
    </location>
</feature>
<dbReference type="SMART" id="SM00360">
    <property type="entry name" value="RRM"/>
    <property type="match status" value="2"/>
</dbReference>
<evidence type="ECO:0000313" key="8">
    <source>
        <dbReference type="Proteomes" id="UP000515152"/>
    </source>
</evidence>